<proteinExistence type="predicted"/>
<dbReference type="EMBL" id="PFWZ01000187">
    <property type="protein sequence ID" value="PJA39255.1"/>
    <property type="molecule type" value="Genomic_DNA"/>
</dbReference>
<protein>
    <submittedName>
        <fullName evidence="1">Uncharacterized protein</fullName>
    </submittedName>
</protein>
<dbReference type="AlphaFoldDB" id="A0A2M7WZY7"/>
<reference evidence="2" key="1">
    <citation type="submission" date="2017-09" db="EMBL/GenBank/DDBJ databases">
        <title>Depth-based differentiation of microbial function through sediment-hosted aquifers and enrichment of novel symbionts in the deep terrestrial subsurface.</title>
        <authorList>
            <person name="Probst A.J."/>
            <person name="Ladd B."/>
            <person name="Jarett J.K."/>
            <person name="Geller-Mcgrath D.E."/>
            <person name="Sieber C.M.K."/>
            <person name="Emerson J.B."/>
            <person name="Anantharaman K."/>
            <person name="Thomas B.C."/>
            <person name="Malmstrom R."/>
            <person name="Stieglmeier M."/>
            <person name="Klingl A."/>
            <person name="Woyke T."/>
            <person name="Ryan C.M."/>
            <person name="Banfield J.F."/>
        </authorList>
    </citation>
    <scope>NUCLEOTIDE SEQUENCE [LARGE SCALE GENOMIC DNA]</scope>
</reference>
<name>A0A2M7WZY7_UNCKA</name>
<sequence>NTVAETTVYTESVSANELYKGSKWHTRISGYYSTANSSASFTAKLKIGNTVVETLTSVAENVNNGFWRLEFFFTVRDTGPTGAIRASVDGIFNTTLETNANTSDVIIDTTAVEDITLTIQWNAANAGNTLTVTQGHTEIFGVTQN</sequence>
<dbReference type="Proteomes" id="UP000231195">
    <property type="component" value="Unassembled WGS sequence"/>
</dbReference>
<evidence type="ECO:0000313" key="1">
    <source>
        <dbReference type="EMBL" id="PJA39255.1"/>
    </source>
</evidence>
<organism evidence="1 2">
    <name type="scientific">candidate division WWE3 bacterium CG_4_9_14_3_um_filter_39_7</name>
    <dbReference type="NCBI Taxonomy" id="1975080"/>
    <lineage>
        <taxon>Bacteria</taxon>
        <taxon>Katanobacteria</taxon>
    </lineage>
</organism>
<comment type="caution">
    <text evidence="1">The sequence shown here is derived from an EMBL/GenBank/DDBJ whole genome shotgun (WGS) entry which is preliminary data.</text>
</comment>
<evidence type="ECO:0000313" key="2">
    <source>
        <dbReference type="Proteomes" id="UP000231195"/>
    </source>
</evidence>
<gene>
    <name evidence="1" type="ORF">CO179_05640</name>
</gene>
<feature type="non-terminal residue" evidence="1">
    <location>
        <position position="1"/>
    </location>
</feature>
<accession>A0A2M7WZY7</accession>